<evidence type="ECO:0000256" key="3">
    <source>
        <dbReference type="ARBA" id="ARBA00022723"/>
    </source>
</evidence>
<keyword evidence="4 8" id="KW-0255">Endonuclease</keyword>
<dbReference type="KEGG" id="tsl:A3L11_08470"/>
<proteinExistence type="inferred from homology"/>
<dbReference type="HAMAP" id="MF_01471">
    <property type="entry name" value="Cas2"/>
    <property type="match status" value="1"/>
</dbReference>
<evidence type="ECO:0000256" key="8">
    <source>
        <dbReference type="HAMAP-Rule" id="MF_01471"/>
    </source>
</evidence>
<dbReference type="RefSeq" id="WP_088856493.1">
    <property type="nucleotide sequence ID" value="NZ_CP015103.1"/>
</dbReference>
<dbReference type="SUPFAM" id="SSF143430">
    <property type="entry name" value="TTP0101/SSO1404-like"/>
    <property type="match status" value="1"/>
</dbReference>
<evidence type="ECO:0000256" key="6">
    <source>
        <dbReference type="ARBA" id="ARBA00022842"/>
    </source>
</evidence>
<keyword evidence="2 8" id="KW-0540">Nuclease</keyword>
<comment type="function">
    <text evidence="8">CRISPR (clustered regularly interspaced short palindromic repeat), is an adaptive immune system that provides protection against mobile genetic elements (viruses, transposable elements and conjugative plasmids). CRISPR clusters contain sequences complementary to antecedent mobile elements and target invading nucleic acids. CRISPR clusters are transcribed and processed into CRISPR RNA (crRNA). Functions as a ssRNA-specific endoribonuclease. Involved in the integration of spacer DNA into the CRISPR cassette.</text>
</comment>
<dbReference type="NCBIfam" id="TIGR01573">
    <property type="entry name" value="cas2"/>
    <property type="match status" value="1"/>
</dbReference>
<dbReference type="GO" id="GO:0051607">
    <property type="term" value="P:defense response to virus"/>
    <property type="evidence" value="ECO:0007669"/>
    <property type="project" value="UniProtKB-UniRule"/>
</dbReference>
<evidence type="ECO:0000313" key="10">
    <source>
        <dbReference type="Proteomes" id="UP000250125"/>
    </source>
</evidence>
<feature type="binding site" evidence="8">
    <location>
        <position position="10"/>
    </location>
    <ligand>
        <name>Mg(2+)</name>
        <dbReference type="ChEBI" id="CHEBI:18420"/>
        <note>catalytic</note>
    </ligand>
</feature>
<dbReference type="GeneID" id="33318264"/>
<dbReference type="EC" id="3.1.-.-" evidence="8"/>
<dbReference type="CDD" id="cd09725">
    <property type="entry name" value="Cas2_I_II_III"/>
    <property type="match status" value="1"/>
</dbReference>
<dbReference type="Gene3D" id="3.30.70.240">
    <property type="match status" value="1"/>
</dbReference>
<evidence type="ECO:0000313" key="9">
    <source>
        <dbReference type="EMBL" id="ASJ09259.1"/>
    </source>
</evidence>
<dbReference type="AlphaFoldDB" id="A0A2Z2MLL2"/>
<dbReference type="EMBL" id="CP015103">
    <property type="protein sequence ID" value="ASJ09259.1"/>
    <property type="molecule type" value="Genomic_DNA"/>
</dbReference>
<dbReference type="Proteomes" id="UP000250125">
    <property type="component" value="Chromosome"/>
</dbReference>
<gene>
    <name evidence="8" type="primary">cas2</name>
    <name evidence="9" type="ORF">A3L11_08470</name>
</gene>
<dbReference type="GO" id="GO:0004521">
    <property type="term" value="F:RNA endonuclease activity"/>
    <property type="evidence" value="ECO:0007669"/>
    <property type="project" value="InterPro"/>
</dbReference>
<sequence>MVGYYIVVYDINEKRVAKVHKILREYLQWRQRSVFEGWLREEELTELMRKLSAVINEEEDSVLFYRLPSEKVIHSFHIGRPPDKFDNVI</sequence>
<comment type="cofactor">
    <cofactor evidence="1 8">
        <name>Mg(2+)</name>
        <dbReference type="ChEBI" id="CHEBI:18420"/>
    </cofactor>
</comment>
<dbReference type="GO" id="GO:0046872">
    <property type="term" value="F:metal ion binding"/>
    <property type="evidence" value="ECO:0007669"/>
    <property type="project" value="UniProtKB-UniRule"/>
</dbReference>
<reference evidence="9 10" key="1">
    <citation type="submission" date="2016-04" db="EMBL/GenBank/DDBJ databases">
        <title>Complete genome sequence of Thermococcus siculi type strain RG-20.</title>
        <authorList>
            <person name="Oger P.M."/>
        </authorList>
    </citation>
    <scope>NUCLEOTIDE SEQUENCE [LARGE SCALE GENOMIC DNA]</scope>
    <source>
        <strain evidence="9 10">RG-20</strain>
    </source>
</reference>
<protein>
    <recommendedName>
        <fullName evidence="8">CRISPR-associated endoribonuclease Cas2</fullName>
        <ecNumber evidence="8">3.1.-.-</ecNumber>
    </recommendedName>
</protein>
<keyword evidence="6 8" id="KW-0460">Magnesium</keyword>
<evidence type="ECO:0000256" key="1">
    <source>
        <dbReference type="ARBA" id="ARBA00001946"/>
    </source>
</evidence>
<dbReference type="GO" id="GO:0043571">
    <property type="term" value="P:maintenance of CRISPR repeat elements"/>
    <property type="evidence" value="ECO:0007669"/>
    <property type="project" value="UniProtKB-UniRule"/>
</dbReference>
<dbReference type="GO" id="GO:0016787">
    <property type="term" value="F:hydrolase activity"/>
    <property type="evidence" value="ECO:0007669"/>
    <property type="project" value="UniProtKB-KW"/>
</dbReference>
<dbReference type="InterPro" id="IPR021127">
    <property type="entry name" value="CRISPR_associated_Cas2"/>
</dbReference>
<dbReference type="PANTHER" id="PTHR34405">
    <property type="entry name" value="CRISPR-ASSOCIATED ENDORIBONUCLEASE CAS2"/>
    <property type="match status" value="1"/>
</dbReference>
<accession>A0A2Z2MLL2</accession>
<name>A0A2Z2MLL2_9EURY</name>
<keyword evidence="10" id="KW-1185">Reference proteome</keyword>
<organism evidence="9 10">
    <name type="scientific">Thermococcus siculi</name>
    <dbReference type="NCBI Taxonomy" id="72803"/>
    <lineage>
        <taxon>Archaea</taxon>
        <taxon>Methanobacteriati</taxon>
        <taxon>Methanobacteriota</taxon>
        <taxon>Thermococci</taxon>
        <taxon>Thermococcales</taxon>
        <taxon>Thermococcaceae</taxon>
        <taxon>Thermococcus</taxon>
    </lineage>
</organism>
<keyword evidence="3 8" id="KW-0479">Metal-binding</keyword>
<comment type="similarity">
    <text evidence="8">Belongs to the CRISPR-associated endoribonuclease Cas2 protein family.</text>
</comment>
<dbReference type="OrthoDB" id="43236at2157"/>
<evidence type="ECO:0000256" key="7">
    <source>
        <dbReference type="ARBA" id="ARBA00023118"/>
    </source>
</evidence>
<evidence type="ECO:0000256" key="5">
    <source>
        <dbReference type="ARBA" id="ARBA00022801"/>
    </source>
</evidence>
<dbReference type="Pfam" id="PF09827">
    <property type="entry name" value="CRISPR_Cas2"/>
    <property type="match status" value="1"/>
</dbReference>
<keyword evidence="5 8" id="KW-0378">Hydrolase</keyword>
<dbReference type="InterPro" id="IPR019199">
    <property type="entry name" value="Virulence_VapD/CRISPR_Cas2"/>
</dbReference>
<keyword evidence="7 8" id="KW-0051">Antiviral defense</keyword>
<comment type="subunit">
    <text evidence="8">Homodimer, forms a heterotetramer with a Cas1 homodimer.</text>
</comment>
<evidence type="ECO:0000256" key="4">
    <source>
        <dbReference type="ARBA" id="ARBA00022759"/>
    </source>
</evidence>
<evidence type="ECO:0000256" key="2">
    <source>
        <dbReference type="ARBA" id="ARBA00022722"/>
    </source>
</evidence>